<dbReference type="HOGENOM" id="CLU_1950450_0_0_1"/>
<evidence type="ECO:0000313" key="2">
    <source>
        <dbReference type="EMBL" id="EEY16247.1"/>
    </source>
</evidence>
<evidence type="ECO:0000313" key="3">
    <source>
        <dbReference type="Proteomes" id="UP000008698"/>
    </source>
</evidence>
<dbReference type="KEGG" id="val:VDBG_02356"/>
<feature type="region of interest" description="Disordered" evidence="1">
    <location>
        <begin position="1"/>
        <end position="60"/>
    </location>
</feature>
<dbReference type="EMBL" id="DS985215">
    <property type="protein sequence ID" value="EEY16247.1"/>
    <property type="molecule type" value="Genomic_DNA"/>
</dbReference>
<name>C9SA34_VERA1</name>
<evidence type="ECO:0000256" key="1">
    <source>
        <dbReference type="SAM" id="MobiDB-lite"/>
    </source>
</evidence>
<dbReference type="OrthoDB" id="2013972at2759"/>
<dbReference type="RefSeq" id="XP_003008168.1">
    <property type="nucleotide sequence ID" value="XM_003008122.1"/>
</dbReference>
<organism evidence="3">
    <name type="scientific">Verticillium alfalfae (strain VaMs.102 / ATCC MYA-4576 / FGSC 10136)</name>
    <name type="common">Verticillium wilt of alfalfa</name>
    <name type="synonym">Verticillium albo-atrum</name>
    <dbReference type="NCBI Taxonomy" id="526221"/>
    <lineage>
        <taxon>Eukaryota</taxon>
        <taxon>Fungi</taxon>
        <taxon>Dikarya</taxon>
        <taxon>Ascomycota</taxon>
        <taxon>Pezizomycotina</taxon>
        <taxon>Sordariomycetes</taxon>
        <taxon>Hypocreomycetidae</taxon>
        <taxon>Glomerellales</taxon>
        <taxon>Plectosphaerellaceae</taxon>
        <taxon>Verticillium</taxon>
    </lineage>
</organism>
<protein>
    <submittedName>
        <fullName evidence="2">TdiE</fullName>
    </submittedName>
</protein>
<dbReference type="AlphaFoldDB" id="C9SA34"/>
<reference evidence="3" key="1">
    <citation type="journal article" date="2011" name="PLoS Pathog.">
        <title>Comparative genomics yields insights into niche adaptation of plant vascular wilt pathogens.</title>
        <authorList>
            <person name="Klosterman S.J."/>
            <person name="Subbarao K.V."/>
            <person name="Kang S."/>
            <person name="Veronese P."/>
            <person name="Gold S.E."/>
            <person name="Thomma B.P.H.J."/>
            <person name="Chen Z."/>
            <person name="Henrissat B."/>
            <person name="Lee Y.-H."/>
            <person name="Park J."/>
            <person name="Garcia-Pedrajas M.D."/>
            <person name="Barbara D.J."/>
            <person name="Anchieta A."/>
            <person name="de Jonge R."/>
            <person name="Santhanam P."/>
            <person name="Maruthachalam K."/>
            <person name="Atallah Z."/>
            <person name="Amyotte S.G."/>
            <person name="Paz Z."/>
            <person name="Inderbitzin P."/>
            <person name="Hayes R.J."/>
            <person name="Heiman D.I."/>
            <person name="Young S."/>
            <person name="Zeng Q."/>
            <person name="Engels R."/>
            <person name="Galagan J."/>
            <person name="Cuomo C.A."/>
            <person name="Dobinson K.F."/>
            <person name="Ma L.-J."/>
        </authorList>
    </citation>
    <scope>NUCLEOTIDE SEQUENCE [LARGE SCALE GENOMIC DNA]</scope>
    <source>
        <strain evidence="3">VaMs.102 / ATCC MYA-4576 / FGSC 10136</strain>
    </source>
</reference>
<feature type="compositionally biased region" description="Low complexity" evidence="1">
    <location>
        <begin position="1"/>
        <end position="19"/>
    </location>
</feature>
<keyword evidence="3" id="KW-1185">Reference proteome</keyword>
<dbReference type="Proteomes" id="UP000008698">
    <property type="component" value="Unassembled WGS sequence"/>
</dbReference>
<gene>
    <name evidence="2" type="ORF">VDBG_02356</name>
</gene>
<dbReference type="GeneID" id="9532642"/>
<sequence>MSSSTGSSHSLTTTSTAGTWLAPSRTGPPRAADLPEPQTGRLGRVSGVGQHAPLRRRWPKDPRLKECGTLMGSNFVEGVEGFTAALFRDVLGWRQEEVTVLNAGVRAAAKDKSVHPLFNVLVITGQKPL</sequence>
<accession>C9SA34</accession>
<proteinExistence type="predicted"/>